<dbReference type="InterPro" id="IPR002645">
    <property type="entry name" value="STAS_dom"/>
</dbReference>
<dbReference type="STRING" id="29313.BHQ16_12810"/>
<dbReference type="PANTHER" id="PTHR33495">
    <property type="entry name" value="ANTI-SIGMA FACTOR ANTAGONIST TM_1081-RELATED-RELATED"/>
    <property type="match status" value="1"/>
</dbReference>
<dbReference type="RefSeq" id="WP_113964317.1">
    <property type="nucleotide sequence ID" value="NZ_UEGW01000001.1"/>
</dbReference>
<dbReference type="Pfam" id="PF01740">
    <property type="entry name" value="STAS"/>
    <property type="match status" value="1"/>
</dbReference>
<dbReference type="InterPro" id="IPR036513">
    <property type="entry name" value="STAS_dom_sf"/>
</dbReference>
<dbReference type="Gene3D" id="3.30.750.24">
    <property type="entry name" value="STAS domain"/>
    <property type="match status" value="1"/>
</dbReference>
<dbReference type="AlphaFoldDB" id="A0A375Z333"/>
<gene>
    <name evidence="3" type="ORF">MSP7336_03771</name>
</gene>
<dbReference type="CDD" id="cd07043">
    <property type="entry name" value="STAS_anti-anti-sigma_factors"/>
    <property type="match status" value="1"/>
</dbReference>
<dbReference type="GO" id="GO:0043856">
    <property type="term" value="F:anti-sigma factor antagonist activity"/>
    <property type="evidence" value="ECO:0007669"/>
    <property type="project" value="TreeGrafter"/>
</dbReference>
<dbReference type="PANTHER" id="PTHR33495:SF2">
    <property type="entry name" value="ANTI-SIGMA FACTOR ANTAGONIST TM_1081-RELATED"/>
    <property type="match status" value="1"/>
</dbReference>
<evidence type="ECO:0000313" key="3">
    <source>
        <dbReference type="EMBL" id="SRX95502.1"/>
    </source>
</evidence>
<keyword evidence="4" id="KW-1185">Reference proteome</keyword>
<organism evidence="3 4">
    <name type="scientific">Mycobacterium shimoidei</name>
    <dbReference type="NCBI Taxonomy" id="29313"/>
    <lineage>
        <taxon>Bacteria</taxon>
        <taxon>Bacillati</taxon>
        <taxon>Actinomycetota</taxon>
        <taxon>Actinomycetes</taxon>
        <taxon>Mycobacteriales</taxon>
        <taxon>Mycobacteriaceae</taxon>
        <taxon>Mycobacterium</taxon>
    </lineage>
</organism>
<name>A0A375Z333_MYCSH</name>
<dbReference type="SUPFAM" id="SSF52091">
    <property type="entry name" value="SpoIIaa-like"/>
    <property type="match status" value="1"/>
</dbReference>
<sequence length="142" mass="15755">MSSTSKHVVAQNRHTENDHSGMSLHTHFQPGATIVQVRGAVEGYDARRLSDYVSEVASSSRPLILDLRRVDFFTGEGFRTLIGIAERCRLSGVRWALVSSDAIDRLLRTIDSSYRLPIAPSVEEALQQLTSADPAWSPPHRV</sequence>
<feature type="region of interest" description="Disordered" evidence="1">
    <location>
        <begin position="1"/>
        <end position="23"/>
    </location>
</feature>
<dbReference type="Proteomes" id="UP000252015">
    <property type="component" value="Unassembled WGS sequence"/>
</dbReference>
<accession>A0A375Z333</accession>
<proteinExistence type="predicted"/>
<evidence type="ECO:0000259" key="2">
    <source>
        <dbReference type="PROSITE" id="PS50801"/>
    </source>
</evidence>
<protein>
    <submittedName>
        <fullName evidence="3">Putative anti-anti-sigma factor [Mycobacterium tuberculosis H37Rv]</fullName>
    </submittedName>
</protein>
<feature type="domain" description="STAS" evidence="2">
    <location>
        <begin position="22"/>
        <end position="111"/>
    </location>
</feature>
<evidence type="ECO:0000256" key="1">
    <source>
        <dbReference type="SAM" id="MobiDB-lite"/>
    </source>
</evidence>
<dbReference type="EMBL" id="UEGW01000001">
    <property type="protein sequence ID" value="SRX95502.1"/>
    <property type="molecule type" value="Genomic_DNA"/>
</dbReference>
<reference evidence="3 4" key="1">
    <citation type="submission" date="2018-05" db="EMBL/GenBank/DDBJ databases">
        <authorList>
            <consortium name="IHU Genomes"/>
        </authorList>
    </citation>
    <scope>NUCLEOTIDE SEQUENCE [LARGE SCALE GENOMIC DNA]</scope>
    <source>
        <strain evidence="3 4">P7336</strain>
    </source>
</reference>
<dbReference type="PROSITE" id="PS50801">
    <property type="entry name" value="STAS"/>
    <property type="match status" value="1"/>
</dbReference>
<evidence type="ECO:0000313" key="4">
    <source>
        <dbReference type="Proteomes" id="UP000252015"/>
    </source>
</evidence>